<evidence type="ECO:0000256" key="1">
    <source>
        <dbReference type="SAM" id="MobiDB-lite"/>
    </source>
</evidence>
<keyword evidence="2" id="KW-0732">Signal</keyword>
<accession>A0A8J8P283</accession>
<dbReference type="AlphaFoldDB" id="A0A8J8P283"/>
<evidence type="ECO:0000256" key="2">
    <source>
        <dbReference type="SAM" id="SignalP"/>
    </source>
</evidence>
<protein>
    <submittedName>
        <fullName evidence="3">Uncharacterized protein</fullName>
    </submittedName>
</protein>
<feature type="compositionally biased region" description="Low complexity" evidence="1">
    <location>
        <begin position="36"/>
        <end position="45"/>
    </location>
</feature>
<feature type="region of interest" description="Disordered" evidence="1">
    <location>
        <begin position="26"/>
        <end position="45"/>
    </location>
</feature>
<evidence type="ECO:0000313" key="3">
    <source>
        <dbReference type="EMBL" id="TNV84675.1"/>
    </source>
</evidence>
<feature type="signal peptide" evidence="2">
    <location>
        <begin position="1"/>
        <end position="24"/>
    </location>
</feature>
<feature type="chain" id="PRO_5035257075" evidence="2">
    <location>
        <begin position="25"/>
        <end position="232"/>
    </location>
</feature>
<organism evidence="3 4">
    <name type="scientific">Halteria grandinella</name>
    <dbReference type="NCBI Taxonomy" id="5974"/>
    <lineage>
        <taxon>Eukaryota</taxon>
        <taxon>Sar</taxon>
        <taxon>Alveolata</taxon>
        <taxon>Ciliophora</taxon>
        <taxon>Intramacronucleata</taxon>
        <taxon>Spirotrichea</taxon>
        <taxon>Stichotrichia</taxon>
        <taxon>Sporadotrichida</taxon>
        <taxon>Halteriidae</taxon>
        <taxon>Halteria</taxon>
    </lineage>
</organism>
<evidence type="ECO:0000313" key="4">
    <source>
        <dbReference type="Proteomes" id="UP000785679"/>
    </source>
</evidence>
<reference evidence="3" key="1">
    <citation type="submission" date="2019-06" db="EMBL/GenBank/DDBJ databases">
        <authorList>
            <person name="Zheng W."/>
        </authorList>
    </citation>
    <scope>NUCLEOTIDE SEQUENCE</scope>
    <source>
        <strain evidence="3">QDHG01</strain>
    </source>
</reference>
<keyword evidence="4" id="KW-1185">Reference proteome</keyword>
<name>A0A8J8P283_HALGN</name>
<proteinExistence type="predicted"/>
<dbReference type="EMBL" id="RRYP01002531">
    <property type="protein sequence ID" value="TNV84675.1"/>
    <property type="molecule type" value="Genomic_DNA"/>
</dbReference>
<comment type="caution">
    <text evidence="3">The sequence shown here is derived from an EMBL/GenBank/DDBJ whole genome shotgun (WGS) entry which is preliminary data.</text>
</comment>
<dbReference type="Proteomes" id="UP000785679">
    <property type="component" value="Unassembled WGS sequence"/>
</dbReference>
<gene>
    <name evidence="3" type="ORF">FGO68_gene17224</name>
</gene>
<dbReference type="OrthoDB" id="310215at2759"/>
<sequence>MIETTLVQRRTLIFATLLITGIIAQKGPTPPPPAPSSDTPLTSAPQSYFTEDGSLKCTLKQKEASQAYPSLKQCYIYTRSSCCTSVHDGYIQGELENLVSDSCMDNFDALTQYFCFGCFAKQSSYLNYTTRTIRVCKDFAARVWSGGNPDIDTLSRPSTAYDNCGLHVNSSIKIQSQAYKNATYFFKDVLPPFFENYQIELVDGLSNCYDWSMRKIMQAWMVASVLLLLVWV</sequence>